<name>A0ACB9I3I0_9ASTR</name>
<gene>
    <name evidence="1" type="ORF">L1987_30680</name>
</gene>
<keyword evidence="2" id="KW-1185">Reference proteome</keyword>
<reference evidence="2" key="1">
    <citation type="journal article" date="2022" name="Mol. Ecol. Resour.">
        <title>The genomes of chicory, endive, great burdock and yacon provide insights into Asteraceae palaeo-polyploidization history and plant inulin production.</title>
        <authorList>
            <person name="Fan W."/>
            <person name="Wang S."/>
            <person name="Wang H."/>
            <person name="Wang A."/>
            <person name="Jiang F."/>
            <person name="Liu H."/>
            <person name="Zhao H."/>
            <person name="Xu D."/>
            <person name="Zhang Y."/>
        </authorList>
    </citation>
    <scope>NUCLEOTIDE SEQUENCE [LARGE SCALE GENOMIC DNA]</scope>
    <source>
        <strain evidence="2">cv. Yunnan</strain>
    </source>
</reference>
<proteinExistence type="predicted"/>
<organism evidence="1 2">
    <name type="scientific">Smallanthus sonchifolius</name>
    <dbReference type="NCBI Taxonomy" id="185202"/>
    <lineage>
        <taxon>Eukaryota</taxon>
        <taxon>Viridiplantae</taxon>
        <taxon>Streptophyta</taxon>
        <taxon>Embryophyta</taxon>
        <taxon>Tracheophyta</taxon>
        <taxon>Spermatophyta</taxon>
        <taxon>Magnoliopsida</taxon>
        <taxon>eudicotyledons</taxon>
        <taxon>Gunneridae</taxon>
        <taxon>Pentapetalae</taxon>
        <taxon>asterids</taxon>
        <taxon>campanulids</taxon>
        <taxon>Asterales</taxon>
        <taxon>Asteraceae</taxon>
        <taxon>Asteroideae</taxon>
        <taxon>Heliantheae alliance</taxon>
        <taxon>Millerieae</taxon>
        <taxon>Smallanthus</taxon>
    </lineage>
</organism>
<reference evidence="1 2" key="2">
    <citation type="journal article" date="2022" name="Mol. Ecol. Resour.">
        <title>The genomes of chicory, endive, great burdock and yacon provide insights into Asteraceae paleo-polyploidization history and plant inulin production.</title>
        <authorList>
            <person name="Fan W."/>
            <person name="Wang S."/>
            <person name="Wang H."/>
            <person name="Wang A."/>
            <person name="Jiang F."/>
            <person name="Liu H."/>
            <person name="Zhao H."/>
            <person name="Xu D."/>
            <person name="Zhang Y."/>
        </authorList>
    </citation>
    <scope>NUCLEOTIDE SEQUENCE [LARGE SCALE GENOMIC DNA]</scope>
    <source>
        <strain evidence="2">cv. Yunnan</strain>
        <tissue evidence="1">Leaves</tissue>
    </source>
</reference>
<dbReference type="EMBL" id="CM042027">
    <property type="protein sequence ID" value="KAI3802545.1"/>
    <property type="molecule type" value="Genomic_DNA"/>
</dbReference>
<evidence type="ECO:0000313" key="1">
    <source>
        <dbReference type="EMBL" id="KAI3802545.1"/>
    </source>
</evidence>
<evidence type="ECO:0000313" key="2">
    <source>
        <dbReference type="Proteomes" id="UP001056120"/>
    </source>
</evidence>
<sequence length="91" mass="10414">MQTPNQGLCGTNTCSNWHGGCKLQIRDMWFTICSMMVIEVEVAQVEHVFTALLVISKQEKDSNMYSRLYTTLKLEMLAHNSLDGRFRVKSV</sequence>
<comment type="caution">
    <text evidence="1">The sequence shown here is derived from an EMBL/GenBank/DDBJ whole genome shotgun (WGS) entry which is preliminary data.</text>
</comment>
<protein>
    <submittedName>
        <fullName evidence="1">Uncharacterized protein</fullName>
    </submittedName>
</protein>
<accession>A0ACB9I3I0</accession>
<dbReference type="Proteomes" id="UP001056120">
    <property type="component" value="Linkage Group LG10"/>
</dbReference>